<evidence type="ECO:0000256" key="4">
    <source>
        <dbReference type="ARBA" id="ARBA00022722"/>
    </source>
</evidence>
<evidence type="ECO:0000256" key="8">
    <source>
        <dbReference type="ARBA" id="ARBA00022918"/>
    </source>
</evidence>
<keyword evidence="2" id="KW-0808">Transferase</keyword>
<dbReference type="GO" id="GO:0015074">
    <property type="term" value="P:DNA integration"/>
    <property type="evidence" value="ECO:0007669"/>
    <property type="project" value="InterPro"/>
</dbReference>
<dbReference type="EMBL" id="JARTCD010000237">
    <property type="protein sequence ID" value="KAJ8651381.1"/>
    <property type="molecule type" value="Genomic_DNA"/>
</dbReference>
<accession>A0AAD7XSK0</accession>
<evidence type="ECO:0000259" key="12">
    <source>
        <dbReference type="PROSITE" id="PS50994"/>
    </source>
</evidence>
<dbReference type="PANTHER" id="PTHR37984">
    <property type="entry name" value="PROTEIN CBG26694"/>
    <property type="match status" value="1"/>
</dbReference>
<comment type="caution">
    <text evidence="13">The sequence shown here is derived from an EMBL/GenBank/DDBJ whole genome shotgun (WGS) entry which is preliminary data.</text>
</comment>
<dbReference type="InterPro" id="IPR041373">
    <property type="entry name" value="RT_RNaseH"/>
</dbReference>
<dbReference type="InterPro" id="IPR023780">
    <property type="entry name" value="Chromo_domain"/>
</dbReference>
<dbReference type="Gene3D" id="3.10.10.10">
    <property type="entry name" value="HIV Type 1 Reverse Transcriptase, subunit A, domain 1"/>
    <property type="match status" value="1"/>
</dbReference>
<dbReference type="GO" id="GO:0004519">
    <property type="term" value="F:endonuclease activity"/>
    <property type="evidence" value="ECO:0007669"/>
    <property type="project" value="UniProtKB-KW"/>
</dbReference>
<dbReference type="SUPFAM" id="SSF50630">
    <property type="entry name" value="Acid proteases"/>
    <property type="match status" value="1"/>
</dbReference>
<feature type="compositionally biased region" description="Low complexity" evidence="10">
    <location>
        <begin position="1"/>
        <end position="16"/>
    </location>
</feature>
<dbReference type="CDD" id="cd09274">
    <property type="entry name" value="RNase_HI_RT_Ty3"/>
    <property type="match status" value="1"/>
</dbReference>
<dbReference type="FunFam" id="3.10.20.370:FF:000001">
    <property type="entry name" value="Retrovirus-related Pol polyprotein from transposon 17.6-like protein"/>
    <property type="match status" value="1"/>
</dbReference>
<dbReference type="InterPro" id="IPR001969">
    <property type="entry name" value="Aspartic_peptidase_AS"/>
</dbReference>
<dbReference type="GO" id="GO:0003676">
    <property type="term" value="F:nucleic acid binding"/>
    <property type="evidence" value="ECO:0007669"/>
    <property type="project" value="InterPro"/>
</dbReference>
<dbReference type="CDD" id="cd01647">
    <property type="entry name" value="RT_LTR"/>
    <property type="match status" value="1"/>
</dbReference>
<feature type="region of interest" description="Disordered" evidence="10">
    <location>
        <begin position="1695"/>
        <end position="1723"/>
    </location>
</feature>
<reference evidence="13 14" key="1">
    <citation type="submission" date="2023-03" db="EMBL/GenBank/DDBJ databases">
        <title>Genome sequence of Lichtheimia ornata CBS 291.66.</title>
        <authorList>
            <person name="Mohabir J.T."/>
            <person name="Shea T.P."/>
            <person name="Kurbessoian T."/>
            <person name="Berby B."/>
            <person name="Fontaine J."/>
            <person name="Livny J."/>
            <person name="Gnirke A."/>
            <person name="Stajich J.E."/>
            <person name="Cuomo C.A."/>
        </authorList>
    </citation>
    <scope>NUCLEOTIDE SEQUENCE [LARGE SCALE GENOMIC DNA]</scope>
    <source>
        <strain evidence="13">CBS 291.66</strain>
    </source>
</reference>
<dbReference type="GO" id="GO:0005634">
    <property type="term" value="C:nucleus"/>
    <property type="evidence" value="ECO:0007669"/>
    <property type="project" value="UniProtKB-ARBA"/>
</dbReference>
<feature type="domain" description="Integrase catalytic" evidence="12">
    <location>
        <begin position="1352"/>
        <end position="1510"/>
    </location>
</feature>
<evidence type="ECO:0000256" key="5">
    <source>
        <dbReference type="ARBA" id="ARBA00022750"/>
    </source>
</evidence>
<dbReference type="Gene3D" id="3.30.70.270">
    <property type="match status" value="2"/>
</dbReference>
<keyword evidence="8" id="KW-0695">RNA-directed DNA polymerase</keyword>
<dbReference type="Pfam" id="PF00385">
    <property type="entry name" value="Chromo"/>
    <property type="match status" value="1"/>
</dbReference>
<dbReference type="InterPro" id="IPR021109">
    <property type="entry name" value="Peptidase_aspartic_dom_sf"/>
</dbReference>
<evidence type="ECO:0000256" key="6">
    <source>
        <dbReference type="ARBA" id="ARBA00022759"/>
    </source>
</evidence>
<dbReference type="Pfam" id="PF00665">
    <property type="entry name" value="rve"/>
    <property type="match status" value="1"/>
</dbReference>
<evidence type="ECO:0000256" key="2">
    <source>
        <dbReference type="ARBA" id="ARBA00022679"/>
    </source>
</evidence>
<dbReference type="InterPro" id="IPR050951">
    <property type="entry name" value="Retrovirus_Pol_polyprotein"/>
</dbReference>
<dbReference type="Gene3D" id="2.40.50.40">
    <property type="match status" value="1"/>
</dbReference>
<dbReference type="InterPro" id="IPR000477">
    <property type="entry name" value="RT_dom"/>
</dbReference>
<keyword evidence="9" id="KW-0175">Coiled coil</keyword>
<evidence type="ECO:0000256" key="9">
    <source>
        <dbReference type="SAM" id="Coils"/>
    </source>
</evidence>
<dbReference type="Gene3D" id="3.30.420.10">
    <property type="entry name" value="Ribonuclease H-like superfamily/Ribonuclease H"/>
    <property type="match status" value="1"/>
</dbReference>
<dbReference type="EC" id="2.7.7.49" evidence="1"/>
<feature type="compositionally biased region" description="Basic and acidic residues" evidence="10">
    <location>
        <begin position="210"/>
        <end position="220"/>
    </location>
</feature>
<dbReference type="GO" id="GO:0006508">
    <property type="term" value="P:proteolysis"/>
    <property type="evidence" value="ECO:0007669"/>
    <property type="project" value="InterPro"/>
</dbReference>
<feature type="region of interest" description="Disordered" evidence="10">
    <location>
        <begin position="208"/>
        <end position="261"/>
    </location>
</feature>
<evidence type="ECO:0000256" key="3">
    <source>
        <dbReference type="ARBA" id="ARBA00022695"/>
    </source>
</evidence>
<dbReference type="InterPro" id="IPR012337">
    <property type="entry name" value="RNaseH-like_sf"/>
</dbReference>
<evidence type="ECO:0000313" key="14">
    <source>
        <dbReference type="Proteomes" id="UP001234581"/>
    </source>
</evidence>
<keyword evidence="7" id="KW-0378">Hydrolase</keyword>
<evidence type="ECO:0000313" key="13">
    <source>
        <dbReference type="EMBL" id="KAJ8651381.1"/>
    </source>
</evidence>
<feature type="region of interest" description="Disordered" evidence="10">
    <location>
        <begin position="748"/>
        <end position="769"/>
    </location>
</feature>
<dbReference type="SUPFAM" id="SSF53098">
    <property type="entry name" value="Ribonuclease H-like"/>
    <property type="match status" value="1"/>
</dbReference>
<evidence type="ECO:0000256" key="1">
    <source>
        <dbReference type="ARBA" id="ARBA00012493"/>
    </source>
</evidence>
<dbReference type="Gene3D" id="2.40.70.10">
    <property type="entry name" value="Acid Proteases"/>
    <property type="match status" value="1"/>
</dbReference>
<gene>
    <name evidence="13" type="ORF">O0I10_013095</name>
</gene>
<feature type="compositionally biased region" description="Low complexity" evidence="10">
    <location>
        <begin position="505"/>
        <end position="523"/>
    </location>
</feature>
<dbReference type="PROSITE" id="PS50013">
    <property type="entry name" value="CHROMO_2"/>
    <property type="match status" value="1"/>
</dbReference>
<dbReference type="GO" id="GO:0003964">
    <property type="term" value="F:RNA-directed DNA polymerase activity"/>
    <property type="evidence" value="ECO:0007669"/>
    <property type="project" value="UniProtKB-KW"/>
</dbReference>
<dbReference type="PROSITE" id="PS50994">
    <property type="entry name" value="INTEGRASE"/>
    <property type="match status" value="1"/>
</dbReference>
<dbReference type="CDD" id="cd00024">
    <property type="entry name" value="CD_CSD"/>
    <property type="match status" value="1"/>
</dbReference>
<dbReference type="FunFam" id="3.30.70.270:FF:000020">
    <property type="entry name" value="Transposon Tf2-6 polyprotein-like Protein"/>
    <property type="match status" value="1"/>
</dbReference>
<protein>
    <recommendedName>
        <fullName evidence="1">RNA-directed DNA polymerase</fullName>
        <ecNumber evidence="1">2.7.7.49</ecNumber>
    </recommendedName>
</protein>
<feature type="compositionally biased region" description="Basic residues" evidence="10">
    <location>
        <begin position="1714"/>
        <end position="1723"/>
    </location>
</feature>
<dbReference type="SUPFAM" id="SSF56672">
    <property type="entry name" value="DNA/RNA polymerases"/>
    <property type="match status" value="1"/>
</dbReference>
<dbReference type="PROSITE" id="PS00141">
    <property type="entry name" value="ASP_PROTEASE"/>
    <property type="match status" value="1"/>
</dbReference>
<dbReference type="PANTHER" id="PTHR37984:SF5">
    <property type="entry name" value="PROTEIN NYNRIN-LIKE"/>
    <property type="match status" value="1"/>
</dbReference>
<dbReference type="InterPro" id="IPR000953">
    <property type="entry name" value="Chromo/chromo_shadow_dom"/>
</dbReference>
<feature type="domain" description="Chromo" evidence="11">
    <location>
        <begin position="1642"/>
        <end position="1691"/>
    </location>
</feature>
<name>A0AAD7XSK0_9FUNG</name>
<feature type="region of interest" description="Disordered" evidence="10">
    <location>
        <begin position="1"/>
        <end position="35"/>
    </location>
</feature>
<keyword evidence="5" id="KW-0064">Aspartyl protease</keyword>
<keyword evidence="4" id="KW-0540">Nuclease</keyword>
<dbReference type="InterPro" id="IPR005162">
    <property type="entry name" value="Retrotrans_gag_dom"/>
</dbReference>
<sequence>MSTPNSNINNNNNDMNVDFEGGIPSNNIPGLMPEWAPLNEGEQQQQIELLQQQLEQQLLLQQQQQQHVLQQQQQLEALQQQQQQQQQALQQQQQQALQQQQQQQALQQQQQQALQQQQPQALQQQQAQQQGPQTIPTQKETEALAQKMKTRADVLYAEAFQLMAQDADQVLVDAAMTQYEKYLGTMRKQVALLRVKFPNSDVLNEILDQGSDKQTSRDDVSSQPSRLTRSSVDVQPRGIKDSDLPMFNIGNQPNGAKRGKNNKLYDSAKEWLTNFEICVRHEDIESKWGDWLSYSMDDSQIQQLRGELDQIEVPAGRNRHTWEQVRETILNTFDTPVQKRQRRRALLKCKQQMGESLKSFVRRFRTVLHGSEEQPEDNPLLVDIFLMNMHIADRTTAEAYLSMKGEWPNNVVKTFNDIEGLNVLEKEFGGNNNKRKLLEQQTSRVVRAKASLDNEEEEPTPCWHCAKHGVTVDFDTNHKCPYYKKKKPSHFNNKPASHKGNNNQYSGSSSRHNNNGHNGQRYQRSAKRIVNKANKAAKRGNKATKAHHQRNAYSQAVMDQDAVIDAERKALQQSSGRVARNAFYSHDHDEELTPASESQLYGDNDEDGMPSEDEHMDEASQCKHARMANKHNPHISDEILIPITLQNQQVLALLDSGATFSSIDVNFCDRMNWGINKAEGEIHLADNNHVVKRMGITDRLKVRYNKRERMHEFEVMHLARGHAVSIGTDLMPHFGIGYTGLVSTWDDVEHEQEKEEEKPLPTPNASPAGTKTEHAAFLETLQPLLAANKAIPPNAFCTLPQAVVHLDTPQNQTVYRPQYAIAHAHRPLVHETITKWLADGIIKESPPDVRGKWNNPLTLAPKKDEKGNKTKFRLCLDPRALNQLLPDDWFYIPHIDEIFEKIGQANVFTTLDLTQAFHRLPIYKPDQVKTSFTNIVDGRSYCFVSMPFGIKSTSSKFQRCMNVLLNGLPFAAAYVDDVVIFSKNLDEHTHHVADIIQRLTTVNLALNVDKCSFGMRSVHLLGFCISEGGRKSLDPRKVANTQQWPRPQTGKDIERFLGVVNYFRTHIPKAALLTSPLDALRKTPDLQKVWKTCHEHAFQNIKKALRHAPVLYQPDFRRPFLVATDASNSGIGAVLYQLDDNGNKRHISFMARSLKPAEKNYGITKKELLAVIFALNRFHIYLWGNKFRLYTDHKALVYLHTQKELNPMLVKWLDRILDYNFEIIHLRGIDNILPDHLSRLFPDDQRLGEGNNKDRLKHNAKNKDDATPTIAARAAQIQNDTIEPAAEDRLQLIHESHLLGHFGAEAIVKDLHKQGFHWANMKKDAIRVTKSCPPCQRFTIVRHGYNPLRPIDSTIPGDHWSIDLAGPLQETPRGNKYLLIMVDVCTRFCLLKPIPDNTATTIVKQLVDAFTTFGIPRIVQSDNGPEFSNELMDLFAQTAGFDHRLITPYHPQANGSAERWVQTAVSGLKKLMEGAIEDWDLYVPATQLSLNVKVSERHNTRPFALMFARNLNAFTDYRQDGIKRSMSAEEMSKVAKLMEEVVFPAINERTRKVNNARKEKFDKSNKIVEFQPGDPVMIRIHPSKKQGKLDANYEGPYIVERKTKGGSYRLKDLDDAIEKRDYTPHELKLAAIPLEELQEKRYVVDRIIDHKTDKRHKHLYRVRWKGYPPNEDTWEPATHFDDVGTIVKYWRHLKKNPPSNLQKRKHDNMAQRPPSKRVATRKS</sequence>
<dbReference type="RefSeq" id="XP_058336296.1">
    <property type="nucleotide sequence ID" value="XM_058492938.1"/>
</dbReference>
<dbReference type="CDD" id="cd00303">
    <property type="entry name" value="retropepsin_like"/>
    <property type="match status" value="1"/>
</dbReference>
<dbReference type="Pfam" id="PF00078">
    <property type="entry name" value="RVT_1"/>
    <property type="match status" value="1"/>
</dbReference>
<feature type="compositionally biased region" description="Acidic residues" evidence="10">
    <location>
        <begin position="603"/>
        <end position="614"/>
    </location>
</feature>
<keyword evidence="14" id="KW-1185">Reference proteome</keyword>
<dbReference type="Gene3D" id="1.10.340.70">
    <property type="match status" value="1"/>
</dbReference>
<evidence type="ECO:0000259" key="11">
    <source>
        <dbReference type="PROSITE" id="PS50013"/>
    </source>
</evidence>
<dbReference type="GO" id="GO:0004190">
    <property type="term" value="F:aspartic-type endopeptidase activity"/>
    <property type="evidence" value="ECO:0007669"/>
    <property type="project" value="UniProtKB-KW"/>
</dbReference>
<dbReference type="Pfam" id="PF17917">
    <property type="entry name" value="RT_RNaseH"/>
    <property type="match status" value="1"/>
</dbReference>
<proteinExistence type="predicted"/>
<feature type="region of interest" description="Disordered" evidence="10">
    <location>
        <begin position="486"/>
        <end position="523"/>
    </location>
</feature>
<feature type="compositionally biased region" description="Polar residues" evidence="10">
    <location>
        <begin position="221"/>
        <end position="233"/>
    </location>
</feature>
<dbReference type="Proteomes" id="UP001234581">
    <property type="component" value="Unassembled WGS sequence"/>
</dbReference>
<organism evidence="13 14">
    <name type="scientific">Lichtheimia ornata</name>
    <dbReference type="NCBI Taxonomy" id="688661"/>
    <lineage>
        <taxon>Eukaryota</taxon>
        <taxon>Fungi</taxon>
        <taxon>Fungi incertae sedis</taxon>
        <taxon>Mucoromycota</taxon>
        <taxon>Mucoromycotina</taxon>
        <taxon>Mucoromycetes</taxon>
        <taxon>Mucorales</taxon>
        <taxon>Lichtheimiaceae</taxon>
        <taxon>Lichtheimia</taxon>
    </lineage>
</organism>
<dbReference type="SUPFAM" id="SSF54160">
    <property type="entry name" value="Chromo domain-like"/>
    <property type="match status" value="1"/>
</dbReference>
<keyword evidence="6" id="KW-0255">Endonuclease</keyword>
<feature type="region of interest" description="Disordered" evidence="10">
    <location>
        <begin position="585"/>
        <end position="614"/>
    </location>
</feature>
<dbReference type="SMART" id="SM00298">
    <property type="entry name" value="CHROMO"/>
    <property type="match status" value="1"/>
</dbReference>
<evidence type="ECO:0000256" key="7">
    <source>
        <dbReference type="ARBA" id="ARBA00022801"/>
    </source>
</evidence>
<dbReference type="InterPro" id="IPR016197">
    <property type="entry name" value="Chromo-like_dom_sf"/>
</dbReference>
<dbReference type="InterPro" id="IPR036397">
    <property type="entry name" value="RNaseH_sf"/>
</dbReference>
<dbReference type="Pfam" id="PF17921">
    <property type="entry name" value="Integrase_H2C2"/>
    <property type="match status" value="1"/>
</dbReference>
<feature type="coiled-coil region" evidence="9">
    <location>
        <begin position="61"/>
        <end position="117"/>
    </location>
</feature>
<dbReference type="InterPro" id="IPR043502">
    <property type="entry name" value="DNA/RNA_pol_sf"/>
</dbReference>
<dbReference type="GeneID" id="83220389"/>
<feature type="compositionally biased region" description="Polar residues" evidence="10">
    <location>
        <begin position="490"/>
        <end position="504"/>
    </location>
</feature>
<evidence type="ECO:0000256" key="10">
    <source>
        <dbReference type="SAM" id="MobiDB-lite"/>
    </source>
</evidence>
<dbReference type="InterPro" id="IPR001584">
    <property type="entry name" value="Integrase_cat-core"/>
</dbReference>
<dbReference type="InterPro" id="IPR041588">
    <property type="entry name" value="Integrase_H2C2"/>
</dbReference>
<keyword evidence="3" id="KW-0548">Nucleotidyltransferase</keyword>
<keyword evidence="5" id="KW-0645">Protease</keyword>
<dbReference type="InterPro" id="IPR043128">
    <property type="entry name" value="Rev_trsase/Diguanyl_cyclase"/>
</dbReference>
<dbReference type="Pfam" id="PF03732">
    <property type="entry name" value="Retrotrans_gag"/>
    <property type="match status" value="1"/>
</dbReference>